<evidence type="ECO:0000256" key="10">
    <source>
        <dbReference type="RuleBase" id="RU363056"/>
    </source>
</evidence>
<organism evidence="12 14">
    <name type="scientific">Legionella jamestowniensis</name>
    <dbReference type="NCBI Taxonomy" id="455"/>
    <lineage>
        <taxon>Bacteria</taxon>
        <taxon>Pseudomonadati</taxon>
        <taxon>Pseudomonadota</taxon>
        <taxon>Gammaproteobacteria</taxon>
        <taxon>Legionellales</taxon>
        <taxon>Legionellaceae</taxon>
        <taxon>Legionella</taxon>
    </lineage>
</organism>
<evidence type="ECO:0000256" key="1">
    <source>
        <dbReference type="ARBA" id="ARBA00004651"/>
    </source>
</evidence>
<keyword evidence="7 9" id="KW-1133">Transmembrane helix</keyword>
<proteinExistence type="inferred from homology"/>
<feature type="domain" description="ABC transmembrane type-1" evidence="11">
    <location>
        <begin position="75"/>
        <end position="266"/>
    </location>
</feature>
<reference evidence="12 14" key="1">
    <citation type="submission" date="2015-11" db="EMBL/GenBank/DDBJ databases">
        <title>Genomic analysis of 38 Legionella species identifies large and diverse effector repertoires.</title>
        <authorList>
            <person name="Burstein D."/>
            <person name="Amaro F."/>
            <person name="Zusman T."/>
            <person name="Lifshitz Z."/>
            <person name="Cohen O."/>
            <person name="Gilbert J.A."/>
            <person name="Pupko T."/>
            <person name="Shuman H.A."/>
            <person name="Segal G."/>
        </authorList>
    </citation>
    <scope>NUCLEOTIDE SEQUENCE [LARGE SCALE GENOMIC DNA]</scope>
    <source>
        <strain evidence="12 14">JA-26-G1-E2</strain>
    </source>
</reference>
<evidence type="ECO:0000259" key="11">
    <source>
        <dbReference type="PROSITE" id="PS50928"/>
    </source>
</evidence>
<dbReference type="STRING" id="455.Ljam_2300"/>
<dbReference type="Pfam" id="PF00528">
    <property type="entry name" value="BPD_transp_1"/>
    <property type="match status" value="1"/>
</dbReference>
<evidence type="ECO:0000313" key="15">
    <source>
        <dbReference type="Proteomes" id="UP000093336"/>
    </source>
</evidence>
<dbReference type="Gene3D" id="1.10.3720.10">
    <property type="entry name" value="MetI-like"/>
    <property type="match status" value="1"/>
</dbReference>
<feature type="transmembrane region" description="Helical" evidence="9">
    <location>
        <begin position="247"/>
        <end position="270"/>
    </location>
</feature>
<dbReference type="PROSITE" id="PS50928">
    <property type="entry name" value="ABC_TM1"/>
    <property type="match status" value="1"/>
</dbReference>
<keyword evidence="4 9" id="KW-0813">Transport</keyword>
<dbReference type="GO" id="GO:0005886">
    <property type="term" value="C:plasma membrane"/>
    <property type="evidence" value="ECO:0007669"/>
    <property type="project" value="UniProtKB-SubCell"/>
</dbReference>
<feature type="transmembrane region" description="Helical" evidence="9">
    <location>
        <begin position="79"/>
        <end position="103"/>
    </location>
</feature>
<dbReference type="EMBL" id="LYOZ01000035">
    <property type="protein sequence ID" value="OCH97509.1"/>
    <property type="molecule type" value="Genomic_DNA"/>
</dbReference>
<dbReference type="PANTHER" id="PTHR43744:SF8">
    <property type="entry name" value="SN-GLYCEROL-3-PHOSPHATE TRANSPORT SYSTEM PERMEASE PROTEIN UGPE"/>
    <property type="match status" value="1"/>
</dbReference>
<keyword evidence="5 10" id="KW-1003">Cell membrane</keyword>
<sequence length="276" mass="30844">MKILMRILNHGLLICFVLLLFMPLYLALVAASHEGTAMMQAPLPVWPGHRLFDNIKTVLTQGIAATGGQPIWQMLVNSFIMAVLIASGKIILALLSAFALVYFQFPLKGVFFALIFSTLMLPVEVRIVPTFQVIATFGWLNSFAGLSLPLMASATATFLFRQFFKTIPKELVDAATLDGAGPLRFFKDILLPLSRTQIAALFIILFVYGWNQYLWPLLITTDSNMSTIVMGIRYLAGVADQIPQWHFIMTIALIALLPPCLVVLVMQRWFERGLIH</sequence>
<evidence type="ECO:0000256" key="5">
    <source>
        <dbReference type="ARBA" id="ARBA00022475"/>
    </source>
</evidence>
<dbReference type="RefSeq" id="WP_058450162.1">
    <property type="nucleotide sequence ID" value="NZ_CAAAJF010000017.1"/>
</dbReference>
<dbReference type="Proteomes" id="UP000093336">
    <property type="component" value="Unassembled WGS sequence"/>
</dbReference>
<evidence type="ECO:0000313" key="12">
    <source>
        <dbReference type="EMBL" id="KTD08105.1"/>
    </source>
</evidence>
<dbReference type="InterPro" id="IPR035906">
    <property type="entry name" value="MetI-like_sf"/>
</dbReference>
<dbReference type="Proteomes" id="UP000054715">
    <property type="component" value="Unassembled WGS sequence"/>
</dbReference>
<evidence type="ECO:0000256" key="7">
    <source>
        <dbReference type="ARBA" id="ARBA00022989"/>
    </source>
</evidence>
<dbReference type="AlphaFoldDB" id="A0A0W0UKQ0"/>
<evidence type="ECO:0000256" key="6">
    <source>
        <dbReference type="ARBA" id="ARBA00022692"/>
    </source>
</evidence>
<comment type="similarity">
    <text evidence="9">Belongs to the binding-protein-dependent transport system permease family.</text>
</comment>
<dbReference type="NCBIfam" id="NF008210">
    <property type="entry name" value="PRK10973.1"/>
    <property type="match status" value="1"/>
</dbReference>
<comment type="subcellular location">
    <subcellularLocation>
        <location evidence="10">Cell inner membrane</location>
        <topology evidence="10">Multi-pass membrane protein</topology>
    </subcellularLocation>
    <subcellularLocation>
        <location evidence="1 9">Cell membrane</location>
        <topology evidence="1 9">Multi-pass membrane protein</topology>
    </subcellularLocation>
</comment>
<keyword evidence="8 9" id="KW-0472">Membrane</keyword>
<protein>
    <recommendedName>
        <fullName evidence="3 10">sn-glycerol-3-phosphate transport system permease protein UgpE</fullName>
    </recommendedName>
</protein>
<evidence type="ECO:0000313" key="13">
    <source>
        <dbReference type="EMBL" id="OCH97509.1"/>
    </source>
</evidence>
<keyword evidence="6 9" id="KW-0812">Transmembrane</keyword>
<dbReference type="SUPFAM" id="SSF161098">
    <property type="entry name" value="MetI-like"/>
    <property type="match status" value="1"/>
</dbReference>
<dbReference type="PATRIC" id="fig|455.5.peg.2420"/>
<comment type="subunit">
    <text evidence="2 10">The complex is composed of two ATP-binding proteins (UgpC), two transmembrane proteins (UgpA and UgpE) and a solute-binding protein (UgpB).</text>
</comment>
<feature type="transmembrane region" description="Helical" evidence="9">
    <location>
        <begin position="140"/>
        <end position="160"/>
    </location>
</feature>
<dbReference type="CDD" id="cd06261">
    <property type="entry name" value="TM_PBP2"/>
    <property type="match status" value="1"/>
</dbReference>
<dbReference type="EMBL" id="LNYG01000013">
    <property type="protein sequence ID" value="KTD08105.1"/>
    <property type="molecule type" value="Genomic_DNA"/>
</dbReference>
<keyword evidence="15" id="KW-1185">Reference proteome</keyword>
<evidence type="ECO:0000256" key="2">
    <source>
        <dbReference type="ARBA" id="ARBA00011557"/>
    </source>
</evidence>
<keyword evidence="10" id="KW-0997">Cell inner membrane</keyword>
<reference evidence="13 15" key="2">
    <citation type="submission" date="2016-05" db="EMBL/GenBank/DDBJ databases">
        <authorList>
            <person name="Prochazka B."/>
            <person name="Indra A."/>
            <person name="Hasenberger P."/>
            <person name="Blaschitz M."/>
            <person name="Wagner L."/>
            <person name="Wewalka G."/>
            <person name="Sorschag S."/>
            <person name="Schmid D."/>
            <person name="Ruppitsch W."/>
        </authorList>
    </citation>
    <scope>NUCLEOTIDE SEQUENCE [LARGE SCALE GENOMIC DNA]</scope>
    <source>
        <strain evidence="13 15">974010_12</strain>
    </source>
</reference>
<dbReference type="InterPro" id="IPR000515">
    <property type="entry name" value="MetI-like"/>
</dbReference>
<gene>
    <name evidence="10 12" type="primary">ugpE</name>
    <name evidence="13" type="ORF">A8135_14375</name>
    <name evidence="12" type="ORF">Ljam_2300</name>
</gene>
<evidence type="ECO:0000256" key="4">
    <source>
        <dbReference type="ARBA" id="ARBA00022448"/>
    </source>
</evidence>
<evidence type="ECO:0000256" key="8">
    <source>
        <dbReference type="ARBA" id="ARBA00023136"/>
    </source>
</evidence>
<dbReference type="GO" id="GO:0055085">
    <property type="term" value="P:transmembrane transport"/>
    <property type="evidence" value="ECO:0007669"/>
    <property type="project" value="InterPro"/>
</dbReference>
<dbReference type="PANTHER" id="PTHR43744">
    <property type="entry name" value="ABC TRANSPORTER PERMEASE PROTEIN MG189-RELATED-RELATED"/>
    <property type="match status" value="1"/>
</dbReference>
<comment type="caution">
    <text evidence="10">Lacks conserved residue(s) required for the propagation of feature annotation.</text>
</comment>
<comment type="function">
    <text evidence="10">Part of the ABC transporter complex UgpBAEC involved in sn-glycerol-3-phosphate (G3P) import. Probably responsible for the translocation of the substrate across the membrane.</text>
</comment>
<accession>A0A0W0UKQ0</accession>
<feature type="transmembrane region" description="Helical" evidence="9">
    <location>
        <begin position="110"/>
        <end position="128"/>
    </location>
</feature>
<comment type="caution">
    <text evidence="12">The sequence shown here is derived from an EMBL/GenBank/DDBJ whole genome shotgun (WGS) entry which is preliminary data.</text>
</comment>
<evidence type="ECO:0000313" key="14">
    <source>
        <dbReference type="Proteomes" id="UP000054715"/>
    </source>
</evidence>
<name>A0A0W0UKQ0_9GAMM</name>
<evidence type="ECO:0000256" key="3">
    <source>
        <dbReference type="ARBA" id="ARBA00020515"/>
    </source>
</evidence>
<dbReference type="OrthoDB" id="369039at2"/>
<evidence type="ECO:0000256" key="9">
    <source>
        <dbReference type="RuleBase" id="RU363032"/>
    </source>
</evidence>